<dbReference type="Proteomes" id="UP000054845">
    <property type="component" value="Unassembled WGS sequence"/>
</dbReference>
<evidence type="ECO:0000256" key="1">
    <source>
        <dbReference type="SAM" id="MobiDB-lite"/>
    </source>
</evidence>
<evidence type="ECO:0000313" key="2">
    <source>
        <dbReference type="EMBL" id="CEH17607.1"/>
    </source>
</evidence>
<proteinExistence type="predicted"/>
<dbReference type="EMBL" id="CCYA01000265">
    <property type="protein sequence ID" value="CEH17607.1"/>
    <property type="molecule type" value="Genomic_DNA"/>
</dbReference>
<dbReference type="AlphaFoldDB" id="A0A0P1BNA3"/>
<name>A0A0P1BNA3_9BASI</name>
<sequence length="94" mass="10264">MDDGSLHGHRTPESCDRIRHQARTPGQIRLPNVHSRRALITLSGVSSTCVVLPHIYSSGCTGQIQLELRPACASICSFDFAPHLKASLLQQCTL</sequence>
<protein>
    <submittedName>
        <fullName evidence="2">Uncharacterized protein</fullName>
    </submittedName>
</protein>
<organism evidence="2 3">
    <name type="scientific">Ceraceosorus bombacis</name>
    <dbReference type="NCBI Taxonomy" id="401625"/>
    <lineage>
        <taxon>Eukaryota</taxon>
        <taxon>Fungi</taxon>
        <taxon>Dikarya</taxon>
        <taxon>Basidiomycota</taxon>
        <taxon>Ustilaginomycotina</taxon>
        <taxon>Exobasidiomycetes</taxon>
        <taxon>Ceraceosorales</taxon>
        <taxon>Ceraceosoraceae</taxon>
        <taxon>Ceraceosorus</taxon>
    </lineage>
</organism>
<reference evidence="2 3" key="1">
    <citation type="submission" date="2014-09" db="EMBL/GenBank/DDBJ databases">
        <authorList>
            <person name="Magalhaes I.L.F."/>
            <person name="Oliveira U."/>
            <person name="Santos F.R."/>
            <person name="Vidigal T.H.D.A."/>
            <person name="Brescovit A.D."/>
            <person name="Santos A.J."/>
        </authorList>
    </citation>
    <scope>NUCLEOTIDE SEQUENCE [LARGE SCALE GENOMIC DNA]</scope>
</reference>
<keyword evidence="3" id="KW-1185">Reference proteome</keyword>
<evidence type="ECO:0000313" key="3">
    <source>
        <dbReference type="Proteomes" id="UP000054845"/>
    </source>
</evidence>
<feature type="region of interest" description="Disordered" evidence="1">
    <location>
        <begin position="1"/>
        <end position="21"/>
    </location>
</feature>
<feature type="compositionally biased region" description="Basic and acidic residues" evidence="1">
    <location>
        <begin position="1"/>
        <end position="19"/>
    </location>
</feature>
<accession>A0A0P1BNA3</accession>